<dbReference type="PaxDb" id="73239-Q7R7K5"/>
<evidence type="ECO:0000313" key="2">
    <source>
        <dbReference type="Proteomes" id="UP000008553"/>
    </source>
</evidence>
<organism evidence="1 2">
    <name type="scientific">Plasmodium yoelii yoelii</name>
    <dbReference type="NCBI Taxonomy" id="73239"/>
    <lineage>
        <taxon>Eukaryota</taxon>
        <taxon>Sar</taxon>
        <taxon>Alveolata</taxon>
        <taxon>Apicomplexa</taxon>
        <taxon>Aconoidasida</taxon>
        <taxon>Haemosporida</taxon>
        <taxon>Plasmodiidae</taxon>
        <taxon>Plasmodium</taxon>
        <taxon>Plasmodium (Vinckeia)</taxon>
    </lineage>
</organism>
<sequence>MSGVWTSLLAEDESPNKTCPRCCIALACRRSYYFQWSLATKMSPTDVEAKPSRALVYTYPLARKVAGFLEPEKGGCLRSSVAPACPAYYFRRSPGTKMAPADAEAKPSQPYL</sequence>
<name>Q7R7K5_PLAYO</name>
<gene>
    <name evidence="1" type="ORF">PY07580</name>
</gene>
<dbReference type="AlphaFoldDB" id="Q7R7K5"/>
<keyword evidence="2" id="KW-1185">Reference proteome</keyword>
<dbReference type="EMBL" id="AABL01002812">
    <property type="protein sequence ID" value="EAA20075.1"/>
    <property type="molecule type" value="Genomic_DNA"/>
</dbReference>
<protein>
    <submittedName>
        <fullName evidence="1">Uncharacterized protein</fullName>
    </submittedName>
</protein>
<evidence type="ECO:0000313" key="1">
    <source>
        <dbReference type="EMBL" id="EAA20075.1"/>
    </source>
</evidence>
<dbReference type="Proteomes" id="UP000008553">
    <property type="component" value="Unassembled WGS sequence"/>
</dbReference>
<proteinExistence type="predicted"/>
<comment type="caution">
    <text evidence="1">The sequence shown here is derived from an EMBL/GenBank/DDBJ whole genome shotgun (WGS) entry which is preliminary data.</text>
</comment>
<reference evidence="1 2" key="1">
    <citation type="journal article" date="2002" name="Nature">
        <title>Genome sequence and comparative analysis of the model rodent malaria parasite Plasmodium yoelii yoelii.</title>
        <authorList>
            <person name="Carlton J.M."/>
            <person name="Angiuoli S.V."/>
            <person name="Suh B.B."/>
            <person name="Kooij T.W."/>
            <person name="Pertea M."/>
            <person name="Silva J.C."/>
            <person name="Ermolaeva M.D."/>
            <person name="Allen J.E."/>
            <person name="Selengut J.D."/>
            <person name="Koo H.L."/>
            <person name="Peterson J.D."/>
            <person name="Pop M."/>
            <person name="Kosack D.S."/>
            <person name="Shumway M.F."/>
            <person name="Bidwell S.L."/>
            <person name="Shallom S.J."/>
            <person name="van Aken S.E."/>
            <person name="Riedmuller S.B."/>
            <person name="Feldblyum T.V."/>
            <person name="Cho J.K."/>
            <person name="Quackenbush J."/>
            <person name="Sedegah M."/>
            <person name="Shoaibi A."/>
            <person name="Cummings L.M."/>
            <person name="Florens L."/>
            <person name="Yates J.R."/>
            <person name="Raine J.D."/>
            <person name="Sinden R.E."/>
            <person name="Harris M.A."/>
            <person name="Cunningham D.A."/>
            <person name="Preiser P.R."/>
            <person name="Bergman L.W."/>
            <person name="Vaidya A.B."/>
            <person name="van Lin L.H."/>
            <person name="Janse C.J."/>
            <person name="Waters A.P."/>
            <person name="Smith H.O."/>
            <person name="White O.R."/>
            <person name="Salzberg S.L."/>
            <person name="Venter J.C."/>
            <person name="Fraser C.M."/>
            <person name="Hoffman S.L."/>
            <person name="Gardner M.J."/>
            <person name="Carucci D.J."/>
        </authorList>
    </citation>
    <scope>NUCLEOTIDE SEQUENCE [LARGE SCALE GENOMIC DNA]</scope>
    <source>
        <strain evidence="1 2">17XNL</strain>
    </source>
</reference>
<accession>Q7R7K5</accession>
<dbReference type="InParanoid" id="Q7R7K5"/>